<evidence type="ECO:0000313" key="3">
    <source>
        <dbReference type="EMBL" id="CAF3673041.1"/>
    </source>
</evidence>
<reference evidence="2" key="1">
    <citation type="submission" date="2021-02" db="EMBL/GenBank/DDBJ databases">
        <authorList>
            <person name="Nowell W R."/>
        </authorList>
    </citation>
    <scope>NUCLEOTIDE SEQUENCE</scope>
</reference>
<evidence type="ECO:0000313" key="5">
    <source>
        <dbReference type="Proteomes" id="UP000663829"/>
    </source>
</evidence>
<name>A0A814CBR8_9BILA</name>
<dbReference type="EMBL" id="CAJOBA010003177">
    <property type="protein sequence ID" value="CAF3673041.1"/>
    <property type="molecule type" value="Genomic_DNA"/>
</dbReference>
<dbReference type="AlphaFoldDB" id="A0A814CBR8"/>
<dbReference type="Proteomes" id="UP000677228">
    <property type="component" value="Unassembled WGS sequence"/>
</dbReference>
<protein>
    <submittedName>
        <fullName evidence="2">Uncharacterized protein</fullName>
    </submittedName>
</protein>
<proteinExistence type="predicted"/>
<evidence type="ECO:0000313" key="2">
    <source>
        <dbReference type="EMBL" id="CAF0940357.1"/>
    </source>
</evidence>
<keyword evidence="5" id="KW-1185">Reference proteome</keyword>
<dbReference type="EMBL" id="CAJNOQ010002127">
    <property type="protein sequence ID" value="CAF0940357.1"/>
    <property type="molecule type" value="Genomic_DNA"/>
</dbReference>
<dbReference type="Proteomes" id="UP000682733">
    <property type="component" value="Unassembled WGS sequence"/>
</dbReference>
<evidence type="ECO:0000313" key="1">
    <source>
        <dbReference type="EMBL" id="CAF0890719.1"/>
    </source>
</evidence>
<comment type="caution">
    <text evidence="2">The sequence shown here is derived from an EMBL/GenBank/DDBJ whole genome shotgun (WGS) entry which is preliminary data.</text>
</comment>
<dbReference type="Proteomes" id="UP000663829">
    <property type="component" value="Unassembled WGS sequence"/>
</dbReference>
<evidence type="ECO:0000313" key="4">
    <source>
        <dbReference type="EMBL" id="CAF3716925.1"/>
    </source>
</evidence>
<gene>
    <name evidence="2" type="ORF">GPM918_LOCUS10674</name>
    <name evidence="1" type="ORF">OVA965_LOCUS9112</name>
    <name evidence="4" type="ORF">SRO942_LOCUS10675</name>
    <name evidence="3" type="ORF">TMI583_LOCUS9108</name>
</gene>
<dbReference type="EMBL" id="CAJNOK010003176">
    <property type="protein sequence ID" value="CAF0890719.1"/>
    <property type="molecule type" value="Genomic_DNA"/>
</dbReference>
<organism evidence="2 5">
    <name type="scientific">Didymodactylos carnosus</name>
    <dbReference type="NCBI Taxonomy" id="1234261"/>
    <lineage>
        <taxon>Eukaryota</taxon>
        <taxon>Metazoa</taxon>
        <taxon>Spiralia</taxon>
        <taxon>Gnathifera</taxon>
        <taxon>Rotifera</taxon>
        <taxon>Eurotatoria</taxon>
        <taxon>Bdelloidea</taxon>
        <taxon>Philodinida</taxon>
        <taxon>Philodinidae</taxon>
        <taxon>Didymodactylos</taxon>
    </lineage>
</organism>
<sequence>MSTPADIRRNIHDSLFCDLKFKNICVDLIPSKQINNSIAFQLQNDIDDFIRNLILSISKYDPKLEFSCSPIATRDQVTKQIRRQTYGLIWTSIRKPGICQLIPDGTATACIQVLHSPPTWSRYDTDILLIPLKRKTFLNGLMLRDEFLRSLTVILKRDYMENDDNKSIYEYKGVEFTRNSIQIVFSGRANSDQANLTLVVSLLILLEFDEKTTFFDEAYKALAYHEPFRDYLATSTDVNCTRLTALNPLKFIYDYNVFETRSTTSDELAVNGNLGFILTAFMQLRKQWSRYLPRATKYATESTKTNDKRRQSACSVASLRSNTSVTSNLYRHMTAKRSLTSEIELSFEIIFSIQMLRVLFFKICCTYHHFPSDRDAAVSFAIEKGLHVISESLESGYLEHPFYKGVNIIPDAWITYDIVVKVGIMKLIKEMQREWKRGRLIK</sequence>
<dbReference type="Proteomes" id="UP000681722">
    <property type="component" value="Unassembled WGS sequence"/>
</dbReference>
<dbReference type="OrthoDB" id="10015110at2759"/>
<dbReference type="EMBL" id="CAJOBC010002127">
    <property type="protein sequence ID" value="CAF3716925.1"/>
    <property type="molecule type" value="Genomic_DNA"/>
</dbReference>
<accession>A0A814CBR8</accession>